<proteinExistence type="predicted"/>
<dbReference type="PROSITE" id="PS51257">
    <property type="entry name" value="PROKAR_LIPOPROTEIN"/>
    <property type="match status" value="1"/>
</dbReference>
<evidence type="ECO:0008006" key="4">
    <source>
        <dbReference type="Google" id="ProtNLM"/>
    </source>
</evidence>
<keyword evidence="3" id="KW-1185">Reference proteome</keyword>
<reference evidence="2" key="1">
    <citation type="journal article" date="2014" name="Int. J. Syst. Evol. Microbiol.">
        <title>Complete genome sequence of Corynebacterium casei LMG S-19264T (=DSM 44701T), isolated from a smear-ripened cheese.</title>
        <authorList>
            <consortium name="US DOE Joint Genome Institute (JGI-PGF)"/>
            <person name="Walter F."/>
            <person name="Albersmeier A."/>
            <person name="Kalinowski J."/>
            <person name="Ruckert C."/>
        </authorList>
    </citation>
    <scope>NUCLEOTIDE SEQUENCE</scope>
    <source>
        <strain evidence="2">JCM 14371</strain>
    </source>
</reference>
<evidence type="ECO:0000256" key="1">
    <source>
        <dbReference type="SAM" id="SignalP"/>
    </source>
</evidence>
<gene>
    <name evidence="2" type="ORF">GCM10008939_01440</name>
</gene>
<evidence type="ECO:0000313" key="2">
    <source>
        <dbReference type="EMBL" id="GGJ61435.1"/>
    </source>
</evidence>
<dbReference type="EMBL" id="BMOE01000001">
    <property type="protein sequence ID" value="GGJ61435.1"/>
    <property type="molecule type" value="Genomic_DNA"/>
</dbReference>
<sequence>MRGMKTGLNAMMGTLGLAVLLAACNVDSTTPDNSLRISNPTVKTEYYDTINSQYVVCANVNSVSAANLVRVTVTASTAPTALHVQLIGETSSRYGSAYDTTFSGGNLNVSADRYSGLFEQPAVTGSDSEILPQGIVVNPATRPVKFVTTAESDRVAGGYGGFHATVVGTSSTGQTTNTLTTGSVPSYVNCALQGTSSDPV</sequence>
<organism evidence="2 3">
    <name type="scientific">Deinococcus aquiradiocola</name>
    <dbReference type="NCBI Taxonomy" id="393059"/>
    <lineage>
        <taxon>Bacteria</taxon>
        <taxon>Thermotogati</taxon>
        <taxon>Deinococcota</taxon>
        <taxon>Deinococci</taxon>
        <taxon>Deinococcales</taxon>
        <taxon>Deinococcaceae</taxon>
        <taxon>Deinococcus</taxon>
    </lineage>
</organism>
<protein>
    <recommendedName>
        <fullName evidence="4">Lipoprotein</fullName>
    </recommendedName>
</protein>
<accession>A0A917UJM1</accession>
<evidence type="ECO:0000313" key="3">
    <source>
        <dbReference type="Proteomes" id="UP000635726"/>
    </source>
</evidence>
<feature type="chain" id="PRO_5037907964" description="Lipoprotein" evidence="1">
    <location>
        <begin position="23"/>
        <end position="200"/>
    </location>
</feature>
<comment type="caution">
    <text evidence="2">The sequence shown here is derived from an EMBL/GenBank/DDBJ whole genome shotgun (WGS) entry which is preliminary data.</text>
</comment>
<dbReference type="AlphaFoldDB" id="A0A917UJM1"/>
<reference evidence="2" key="2">
    <citation type="submission" date="2020-09" db="EMBL/GenBank/DDBJ databases">
        <authorList>
            <person name="Sun Q."/>
            <person name="Ohkuma M."/>
        </authorList>
    </citation>
    <scope>NUCLEOTIDE SEQUENCE</scope>
    <source>
        <strain evidence="2">JCM 14371</strain>
    </source>
</reference>
<keyword evidence="1" id="KW-0732">Signal</keyword>
<feature type="signal peptide" evidence="1">
    <location>
        <begin position="1"/>
        <end position="22"/>
    </location>
</feature>
<name>A0A917UJM1_9DEIO</name>
<dbReference type="Proteomes" id="UP000635726">
    <property type="component" value="Unassembled WGS sequence"/>
</dbReference>